<dbReference type="AlphaFoldDB" id="A0AAD7E4D8"/>
<feature type="domain" description="CHAT" evidence="1">
    <location>
        <begin position="2"/>
        <end position="270"/>
    </location>
</feature>
<dbReference type="InterPro" id="IPR024983">
    <property type="entry name" value="CHAT_dom"/>
</dbReference>
<evidence type="ECO:0000259" key="1">
    <source>
        <dbReference type="Pfam" id="PF12770"/>
    </source>
</evidence>
<evidence type="ECO:0000313" key="2">
    <source>
        <dbReference type="EMBL" id="KAJ7226937.1"/>
    </source>
</evidence>
<keyword evidence="3" id="KW-1185">Reference proteome</keyword>
<accession>A0AAD7E4D8</accession>
<sequence>MLAWLWTQIVEPVYQVLKSKGILGGRIWWLPTGAFISLPLHACSPTDEFIHSYTATLGSLIAARSRKMSNIPYKLGVIGVSFTDSSQANYLKGVDLEIKNILSVVPKSYVECLKDQQATPDAVKAQLQKFSWLHLACHGKQNLSEPSKSHLLLYEDSLDLATILHMPLKNAEVVFLSACQTAMGDSLLTNESFHLVGGFIAAGFQGAVGTLWAMNDQDGPQIARGFYSHLFQDGQIPQATEAAKALNLAVKELREQNVPYERWIPFIHMGI</sequence>
<reference evidence="2" key="1">
    <citation type="submission" date="2023-03" db="EMBL/GenBank/DDBJ databases">
        <title>Massive genome expansion in bonnet fungi (Mycena s.s.) driven by repeated elements and novel gene families across ecological guilds.</title>
        <authorList>
            <consortium name="Lawrence Berkeley National Laboratory"/>
            <person name="Harder C.B."/>
            <person name="Miyauchi S."/>
            <person name="Viragh M."/>
            <person name="Kuo A."/>
            <person name="Thoen E."/>
            <person name="Andreopoulos B."/>
            <person name="Lu D."/>
            <person name="Skrede I."/>
            <person name="Drula E."/>
            <person name="Henrissat B."/>
            <person name="Morin E."/>
            <person name="Kohler A."/>
            <person name="Barry K."/>
            <person name="LaButti K."/>
            <person name="Morin E."/>
            <person name="Salamov A."/>
            <person name="Lipzen A."/>
            <person name="Mereny Z."/>
            <person name="Hegedus B."/>
            <person name="Baldrian P."/>
            <person name="Stursova M."/>
            <person name="Weitz H."/>
            <person name="Taylor A."/>
            <person name="Grigoriev I.V."/>
            <person name="Nagy L.G."/>
            <person name="Martin F."/>
            <person name="Kauserud H."/>
        </authorList>
    </citation>
    <scope>NUCLEOTIDE SEQUENCE</scope>
    <source>
        <strain evidence="2">9144</strain>
    </source>
</reference>
<evidence type="ECO:0000313" key="3">
    <source>
        <dbReference type="Proteomes" id="UP001219525"/>
    </source>
</evidence>
<organism evidence="2 3">
    <name type="scientific">Mycena pura</name>
    <dbReference type="NCBI Taxonomy" id="153505"/>
    <lineage>
        <taxon>Eukaryota</taxon>
        <taxon>Fungi</taxon>
        <taxon>Dikarya</taxon>
        <taxon>Basidiomycota</taxon>
        <taxon>Agaricomycotina</taxon>
        <taxon>Agaricomycetes</taxon>
        <taxon>Agaricomycetidae</taxon>
        <taxon>Agaricales</taxon>
        <taxon>Marasmiineae</taxon>
        <taxon>Mycenaceae</taxon>
        <taxon>Mycena</taxon>
    </lineage>
</organism>
<name>A0AAD7E4D8_9AGAR</name>
<dbReference type="Proteomes" id="UP001219525">
    <property type="component" value="Unassembled WGS sequence"/>
</dbReference>
<protein>
    <submittedName>
        <fullName evidence="2">CHAT domain-containing protein</fullName>
    </submittedName>
</protein>
<dbReference type="EMBL" id="JARJCW010000003">
    <property type="protein sequence ID" value="KAJ7226937.1"/>
    <property type="molecule type" value="Genomic_DNA"/>
</dbReference>
<comment type="caution">
    <text evidence="2">The sequence shown here is derived from an EMBL/GenBank/DDBJ whole genome shotgun (WGS) entry which is preliminary data.</text>
</comment>
<gene>
    <name evidence="2" type="ORF">GGX14DRAFT_417730</name>
</gene>
<dbReference type="Pfam" id="PF12770">
    <property type="entry name" value="CHAT"/>
    <property type="match status" value="1"/>
</dbReference>
<proteinExistence type="predicted"/>